<proteinExistence type="predicted"/>
<dbReference type="RefSeq" id="WP_260998969.1">
    <property type="nucleotide sequence ID" value="NZ_CP054475.1"/>
</dbReference>
<keyword evidence="2" id="KW-1185">Reference proteome</keyword>
<evidence type="ECO:0000313" key="2">
    <source>
        <dbReference type="Proteomes" id="UP001065322"/>
    </source>
</evidence>
<protein>
    <submittedName>
        <fullName evidence="1">Uncharacterized protein</fullName>
    </submittedName>
</protein>
<evidence type="ECO:0000313" key="1">
    <source>
        <dbReference type="EMBL" id="UXD87056.1"/>
    </source>
</evidence>
<sequence>MSKQALFNFTTINKFRNFCRTGSIPHAFFSAICHQAQPARSLTKISAALSGLKPAVLKSTALPFSGVASQAENASGTRQPEFKFRYKVKVQ</sequence>
<dbReference type="EMBL" id="CP054475">
    <property type="protein sequence ID" value="UXD87056.1"/>
    <property type="molecule type" value="Genomic_DNA"/>
</dbReference>
<organism evidence="1 2">
    <name type="scientific">Thalassolituus hydrocarboniclasticus</name>
    <dbReference type="NCBI Taxonomy" id="2742796"/>
    <lineage>
        <taxon>Bacteria</taxon>
        <taxon>Pseudomonadati</taxon>
        <taxon>Pseudomonadota</taxon>
        <taxon>Gammaproteobacteria</taxon>
        <taxon>Oceanospirillales</taxon>
        <taxon>Oceanospirillaceae</taxon>
        <taxon>Thalassolituus</taxon>
    </lineage>
</organism>
<name>A0ABY6A9X6_9GAMM</name>
<reference evidence="2" key="1">
    <citation type="submission" date="2020-06" db="EMBL/GenBank/DDBJ databases">
        <title>Thalassolituus marinus alknpb1M-1, a hydrocarbon-degrading bacterium isolated from the deep-sea overlying water using an in-situ strategy from the South China Sea basin.</title>
        <authorList>
            <person name="Dong C."/>
            <person name="Chen Y."/>
            <person name="Shao Z."/>
        </authorList>
    </citation>
    <scope>NUCLEOTIDE SEQUENCE [LARGE SCALE GENOMIC DNA]</scope>
    <source>
        <strain evidence="2">alknpb1M-1</strain>
    </source>
</reference>
<dbReference type="Proteomes" id="UP001065322">
    <property type="component" value="Chromosome"/>
</dbReference>
<accession>A0ABY6A9X6</accession>
<gene>
    <name evidence="1" type="ORF">HUF19_06190</name>
</gene>